<evidence type="ECO:0000313" key="6">
    <source>
        <dbReference type="Proteomes" id="UP001642464"/>
    </source>
</evidence>
<dbReference type="InterPro" id="IPR004089">
    <property type="entry name" value="MCPsignal_dom"/>
</dbReference>
<gene>
    <name evidence="5" type="ORF">SCF082_LOCUS51127</name>
</gene>
<sequence length="494" mass="52736">MDLQAAALREAITHFEDHKATYAIDHADTKRVIDEMREDFSIETKGCIEVRNRPVQECRSSLTEELARIRKEMASLGDELKQKMEEDRSAQDGKVKKMEELHEVVGKKLDDLELRFQQQPDPSTTVNAINAAMVANEKEAAKIQNALEEVSSSAAKMDQQRALFESRVSEAVKSCQDANAGAAKAVEMAQSHSEEAQRATTAVVTAATSAESQAQEAREAVQVLHNVAATAENHAQKAFEAKAAAEQAVETTAGHMLATTNALASVQSNVSSAENYAQAAAEAKAASQVAAESAESCKAAAADALSALQAKVASAESHAQTAFESKSAAERSAEASENHMVAATNALTAVQSNAESVREKTTEVEQHAASVKEIVLQMTEQASALQETTSAVAAASDRAILAVASEVGENDERAANGEAASEDYGQGDGQPGQTEGEIRKTPVDEEARLVRELSKEILQKLGEEARLSLDPIVPPAHLGRLANQYLLRHQEGDL</sequence>
<accession>A0ABP0SCD3</accession>
<keyword evidence="6" id="KW-1185">Reference proteome</keyword>
<organism evidence="5 6">
    <name type="scientific">Durusdinium trenchii</name>
    <dbReference type="NCBI Taxonomy" id="1381693"/>
    <lineage>
        <taxon>Eukaryota</taxon>
        <taxon>Sar</taxon>
        <taxon>Alveolata</taxon>
        <taxon>Dinophyceae</taxon>
        <taxon>Suessiales</taxon>
        <taxon>Symbiodiniaceae</taxon>
        <taxon>Durusdinium</taxon>
    </lineage>
</organism>
<comment type="caution">
    <text evidence="5">The sequence shown here is derived from an EMBL/GenBank/DDBJ whole genome shotgun (WGS) entry which is preliminary data.</text>
</comment>
<keyword evidence="1" id="KW-0807">Transducer</keyword>
<feature type="coiled-coil region" evidence="2">
    <location>
        <begin position="59"/>
        <end position="115"/>
    </location>
</feature>
<feature type="region of interest" description="Disordered" evidence="3">
    <location>
        <begin position="409"/>
        <end position="445"/>
    </location>
</feature>
<evidence type="ECO:0000313" key="5">
    <source>
        <dbReference type="EMBL" id="CAK9110067.1"/>
    </source>
</evidence>
<keyword evidence="2" id="KW-0175">Coiled coil</keyword>
<dbReference type="PROSITE" id="PS50111">
    <property type="entry name" value="CHEMOTAXIS_TRANSDUC_2"/>
    <property type="match status" value="1"/>
</dbReference>
<evidence type="ECO:0000259" key="4">
    <source>
        <dbReference type="PROSITE" id="PS50111"/>
    </source>
</evidence>
<feature type="compositionally biased region" description="Basic and acidic residues" evidence="3">
    <location>
        <begin position="436"/>
        <end position="445"/>
    </location>
</feature>
<dbReference type="EMBL" id="CAXAMM010043439">
    <property type="protein sequence ID" value="CAK9110067.1"/>
    <property type="molecule type" value="Genomic_DNA"/>
</dbReference>
<evidence type="ECO:0000256" key="1">
    <source>
        <dbReference type="PROSITE-ProRule" id="PRU00284"/>
    </source>
</evidence>
<evidence type="ECO:0000256" key="2">
    <source>
        <dbReference type="SAM" id="Coils"/>
    </source>
</evidence>
<feature type="domain" description="Methyl-accepting transducer" evidence="4">
    <location>
        <begin position="188"/>
        <end position="425"/>
    </location>
</feature>
<dbReference type="Proteomes" id="UP001642464">
    <property type="component" value="Unassembled WGS sequence"/>
</dbReference>
<proteinExistence type="predicted"/>
<reference evidence="5 6" key="1">
    <citation type="submission" date="2024-02" db="EMBL/GenBank/DDBJ databases">
        <authorList>
            <person name="Chen Y."/>
            <person name="Shah S."/>
            <person name="Dougan E. K."/>
            <person name="Thang M."/>
            <person name="Chan C."/>
        </authorList>
    </citation>
    <scope>NUCLEOTIDE SEQUENCE [LARGE SCALE GENOMIC DNA]</scope>
</reference>
<name>A0ABP0SCD3_9DINO</name>
<protein>
    <submittedName>
        <fullName evidence="5">Leishmanolysin-like peptidase</fullName>
    </submittedName>
</protein>
<evidence type="ECO:0000256" key="3">
    <source>
        <dbReference type="SAM" id="MobiDB-lite"/>
    </source>
</evidence>